<dbReference type="AlphaFoldDB" id="A0A1A9S0X0"/>
<dbReference type="EMBL" id="LXSL01000011">
    <property type="protein sequence ID" value="OAM31051.1"/>
    <property type="molecule type" value="Genomic_DNA"/>
</dbReference>
<proteinExistence type="predicted"/>
<gene>
    <name evidence="2" type="ORF">A7P95_00665</name>
</gene>
<dbReference type="STRING" id="1795827.A7P95_00665"/>
<dbReference type="InterPro" id="IPR049967">
    <property type="entry name" value="NGO_0222-like"/>
</dbReference>
<dbReference type="NCBIfam" id="NF042413">
    <property type="entry name" value="NGO_0222_fam"/>
    <property type="match status" value="1"/>
</dbReference>
<evidence type="ECO:0000313" key="3">
    <source>
        <dbReference type="Proteomes" id="UP000077885"/>
    </source>
</evidence>
<keyword evidence="1" id="KW-0472">Membrane</keyword>
<feature type="transmembrane region" description="Helical" evidence="1">
    <location>
        <begin position="37"/>
        <end position="55"/>
    </location>
</feature>
<reference evidence="3" key="1">
    <citation type="submission" date="2016-05" db="EMBL/GenBank/DDBJ databases">
        <title>Draft genome of Corynebacterium afermentans subsp. afermentans LCDC 88199T.</title>
        <authorList>
            <person name="Bernier A.-M."/>
            <person name="Bernard K."/>
        </authorList>
    </citation>
    <scope>NUCLEOTIDE SEQUENCE [LARGE SCALE GENOMIC DNA]</scope>
    <source>
        <strain evidence="3">NML02-A-017</strain>
    </source>
</reference>
<evidence type="ECO:0000313" key="2">
    <source>
        <dbReference type="EMBL" id="OAM31051.1"/>
    </source>
</evidence>
<keyword evidence="1" id="KW-0812">Transmembrane</keyword>
<keyword evidence="3" id="KW-1185">Reference proteome</keyword>
<comment type="caution">
    <text evidence="2">The sequence shown here is derived from an EMBL/GenBank/DDBJ whole genome shotgun (WGS) entry which is preliminary data.</text>
</comment>
<name>A0A1A9S0X0_9NEIS</name>
<evidence type="ECO:0000256" key="1">
    <source>
        <dbReference type="SAM" id="Phobius"/>
    </source>
</evidence>
<sequence length="91" mass="9857">MNKTRRYLKLTALFTILFILLLLLGNCLIILRYIPAAIASFVAAFVCVAGQMMALGKFLRQKQLAALQAQAALAGNETAATENVAETKDTP</sequence>
<dbReference type="RefSeq" id="WP_067589649.1">
    <property type="nucleotide sequence ID" value="NZ_LXSL01000011.1"/>
</dbReference>
<keyword evidence="1" id="KW-1133">Transmembrane helix</keyword>
<dbReference type="Proteomes" id="UP000077885">
    <property type="component" value="Unassembled WGS sequence"/>
</dbReference>
<organism evidence="2 3">
    <name type="scientific">Eikenella longinqua</name>
    <dbReference type="NCBI Taxonomy" id="1795827"/>
    <lineage>
        <taxon>Bacteria</taxon>
        <taxon>Pseudomonadati</taxon>
        <taxon>Pseudomonadota</taxon>
        <taxon>Betaproteobacteria</taxon>
        <taxon>Neisseriales</taxon>
        <taxon>Neisseriaceae</taxon>
        <taxon>Eikenella</taxon>
    </lineage>
</organism>
<accession>A0A1A9S0X0</accession>
<protein>
    <submittedName>
        <fullName evidence="2">Uncharacterized protein</fullName>
    </submittedName>
</protein>
<feature type="transmembrane region" description="Helical" evidence="1">
    <location>
        <begin position="12"/>
        <end position="31"/>
    </location>
</feature>